<feature type="domain" description="TniQ" evidence="1">
    <location>
        <begin position="13"/>
        <end position="129"/>
    </location>
</feature>
<gene>
    <name evidence="2" type="ORF">LMG24238_06750</name>
</gene>
<organism evidence="2 3">
    <name type="scientific">Paraburkholderia sediminicola</name>
    <dbReference type="NCBI Taxonomy" id="458836"/>
    <lineage>
        <taxon>Bacteria</taxon>
        <taxon>Pseudomonadati</taxon>
        <taxon>Pseudomonadota</taxon>
        <taxon>Betaproteobacteria</taxon>
        <taxon>Burkholderiales</taxon>
        <taxon>Burkholderiaceae</taxon>
        <taxon>Paraburkholderia</taxon>
    </lineage>
</organism>
<keyword evidence="3" id="KW-1185">Reference proteome</keyword>
<name>A0A6J5CQP3_9BURK</name>
<protein>
    <recommendedName>
        <fullName evidence="1">TniQ domain-containing protein</fullName>
    </recommendedName>
</protein>
<evidence type="ECO:0000313" key="2">
    <source>
        <dbReference type="EMBL" id="CAB3741347.1"/>
    </source>
</evidence>
<dbReference type="InterPro" id="IPR009492">
    <property type="entry name" value="TniQ"/>
</dbReference>
<proteinExistence type="predicted"/>
<dbReference type="Pfam" id="PF06527">
    <property type="entry name" value="TniQ"/>
    <property type="match status" value="1"/>
</dbReference>
<evidence type="ECO:0000313" key="3">
    <source>
        <dbReference type="Proteomes" id="UP000494255"/>
    </source>
</evidence>
<evidence type="ECO:0000259" key="1">
    <source>
        <dbReference type="Pfam" id="PF06527"/>
    </source>
</evidence>
<dbReference type="AlphaFoldDB" id="A0A6J5CQP3"/>
<dbReference type="Proteomes" id="UP000494255">
    <property type="component" value="Unassembled WGS sequence"/>
</dbReference>
<sequence length="472" mass="54503">MVADKSKFIGQHWGPLPCESEYSIFGRVCVLNRITIGSIHLCAHFPQENRKTGGIRRLSETAKLAPFFTPPVLKEIAGHRDPISSMDSWGTGYFEEALRFCPLCVAALYHSGWHQLKGLERCPIHRCRLRFSCERCGGPLHRYRVADSSPGKHPYRCSKCREWVCSQDPSLASHIALRKDPDTIVRAFAPLEKWRKRHLQLTHQIRRVTFFGQPPSQRIERWWPTSDMYFRMSGRIDNLPPGCEHDGKNPGRAMTWLCWPVTGPTAFNSNRDDVLTYMALLGEIKKWIVSEGQLPSVCVKRWQLFDGGGELRRGEWPASALAYALIRYVWEGDDSLTVHSELQLRATPFSPLQRSDTFVRWNVHNSDLSTQAVLLGQFAAFFWLIKRLQSTTRKDFVPADTIIARFIYDKTWPWIGNVIFPEIEGLPLGRFENPQVHVRDGLELFRWVERRQRSLDRSRFRQSRMSPLLGEG</sequence>
<accession>A0A6J5CQP3</accession>
<dbReference type="EMBL" id="CADIKC010000014">
    <property type="protein sequence ID" value="CAB3741347.1"/>
    <property type="molecule type" value="Genomic_DNA"/>
</dbReference>
<reference evidence="2 3" key="1">
    <citation type="submission" date="2020-04" db="EMBL/GenBank/DDBJ databases">
        <authorList>
            <person name="De Canck E."/>
        </authorList>
    </citation>
    <scope>NUCLEOTIDE SEQUENCE [LARGE SCALE GENOMIC DNA]</scope>
    <source>
        <strain evidence="2 3">LMG 24238</strain>
    </source>
</reference>